<comment type="caution">
    <text evidence="1">The sequence shown here is derived from an EMBL/GenBank/DDBJ whole genome shotgun (WGS) entry which is preliminary data.</text>
</comment>
<name>A0A835LFI7_9MAGN</name>
<protein>
    <submittedName>
        <fullName evidence="1">Uncharacterized protein</fullName>
    </submittedName>
</protein>
<evidence type="ECO:0000313" key="2">
    <source>
        <dbReference type="Proteomes" id="UP000631114"/>
    </source>
</evidence>
<dbReference type="OrthoDB" id="413520at2759"/>
<dbReference type="EMBL" id="JADFTS010000009">
    <property type="protein sequence ID" value="KAF9589974.1"/>
    <property type="molecule type" value="Genomic_DNA"/>
</dbReference>
<evidence type="ECO:0000313" key="1">
    <source>
        <dbReference type="EMBL" id="KAF9589974.1"/>
    </source>
</evidence>
<dbReference type="Proteomes" id="UP000631114">
    <property type="component" value="Unassembled WGS sequence"/>
</dbReference>
<gene>
    <name evidence="1" type="ORF">IFM89_029711</name>
</gene>
<dbReference type="AlphaFoldDB" id="A0A835LFI7"/>
<reference evidence="1 2" key="1">
    <citation type="submission" date="2020-10" db="EMBL/GenBank/DDBJ databases">
        <title>The Coptis chinensis genome and diversification of protoberbering-type alkaloids.</title>
        <authorList>
            <person name="Wang B."/>
            <person name="Shu S."/>
            <person name="Song C."/>
            <person name="Liu Y."/>
        </authorList>
    </citation>
    <scope>NUCLEOTIDE SEQUENCE [LARGE SCALE GENOMIC DNA]</scope>
    <source>
        <strain evidence="1">HL-2020</strain>
        <tissue evidence="1">Leaf</tissue>
    </source>
</reference>
<accession>A0A835LFI7</accession>
<keyword evidence="2" id="KW-1185">Reference proteome</keyword>
<organism evidence="1 2">
    <name type="scientific">Coptis chinensis</name>
    <dbReference type="NCBI Taxonomy" id="261450"/>
    <lineage>
        <taxon>Eukaryota</taxon>
        <taxon>Viridiplantae</taxon>
        <taxon>Streptophyta</taxon>
        <taxon>Embryophyta</taxon>
        <taxon>Tracheophyta</taxon>
        <taxon>Spermatophyta</taxon>
        <taxon>Magnoliopsida</taxon>
        <taxon>Ranunculales</taxon>
        <taxon>Ranunculaceae</taxon>
        <taxon>Coptidoideae</taxon>
        <taxon>Coptis</taxon>
    </lineage>
</organism>
<sequence>MATQEENHIDSADLFSIIQQRDQEVGPTLADDEQEHYLESMHSKLVIRQLPHKGSRSKYGLQPTLFLVSLLEQYHNQPSNNPLSPILKSRSPARSRTSVNRSCWYCDSLLFFMPMSLSSTAPCPSQYPVQCHS</sequence>
<proteinExistence type="predicted"/>